<dbReference type="EMBL" id="JBBMFA010000059">
    <property type="protein sequence ID" value="MEQ2519554.1"/>
    <property type="molecule type" value="Genomic_DNA"/>
</dbReference>
<comment type="subcellular location">
    <subcellularLocation>
        <location evidence="1">Cell membrane</location>
        <topology evidence="1">Multi-pass membrane protein</topology>
    </subcellularLocation>
</comment>
<keyword evidence="6 7" id="KW-0472">Membrane</keyword>
<evidence type="ECO:0000256" key="6">
    <source>
        <dbReference type="ARBA" id="ARBA00023136"/>
    </source>
</evidence>
<evidence type="ECO:0000256" key="5">
    <source>
        <dbReference type="ARBA" id="ARBA00022989"/>
    </source>
</evidence>
<feature type="transmembrane region" description="Helical" evidence="7">
    <location>
        <begin position="291"/>
        <end position="313"/>
    </location>
</feature>
<name>A0ABV1GCR1_9FIRM</name>
<feature type="transmembrane region" description="Helical" evidence="7">
    <location>
        <begin position="224"/>
        <end position="249"/>
    </location>
</feature>
<dbReference type="CDD" id="cd06173">
    <property type="entry name" value="MFS_MefA_like"/>
    <property type="match status" value="1"/>
</dbReference>
<feature type="transmembrane region" description="Helical" evidence="7">
    <location>
        <begin position="319"/>
        <end position="343"/>
    </location>
</feature>
<accession>A0ABV1GCR1</accession>
<sequence length="410" mass="41375">MNQKNLRCAAEGPLFTRNFTLLLLGQVCSLAGNGMLRFALSMYVLEQTGSAGIYGGILAVGTALAVVLSPVGGVLADRLDRRKLMVALDGLSGLCALTAALFFSHRGGVWMLGVLSVALAVPAALETPVTQASIPQMHRGGNLIRANAAAAQVQALAGLAAPVLGGLFYGAFGVRAALWTAAVCFSFTAGFECFLQLPAVPGASHGGHGLAGALRFLRFEQPRAGGLLGLGALANFLVVGLAAVGFPYLVRTVLGMSAQVYGAAEGLVGASALAGSVAASALAGRAGTGRLHLVLVAMGAVFVPACALPLLPGAGARCAALVVLFCLGQALASLFSVFAISALGACTPPAMTGRVMAFTAAAVQAAQPAGQLLYGVLFDTLPGFWVLSVTGAALAVLGALFAPLFRRPWN</sequence>
<keyword evidence="2" id="KW-0813">Transport</keyword>
<keyword evidence="4 7" id="KW-0812">Transmembrane</keyword>
<feature type="transmembrane region" description="Helical" evidence="7">
    <location>
        <begin position="21"/>
        <end position="45"/>
    </location>
</feature>
<dbReference type="InterPro" id="IPR036259">
    <property type="entry name" value="MFS_trans_sf"/>
</dbReference>
<dbReference type="PANTHER" id="PTHR43266">
    <property type="entry name" value="MACROLIDE-EFFLUX PROTEIN"/>
    <property type="match status" value="1"/>
</dbReference>
<keyword evidence="5 7" id="KW-1133">Transmembrane helix</keyword>
<feature type="transmembrane region" description="Helical" evidence="7">
    <location>
        <begin position="383"/>
        <end position="405"/>
    </location>
</feature>
<gene>
    <name evidence="8" type="ORF">WMO24_03790</name>
</gene>
<feature type="transmembrane region" description="Helical" evidence="7">
    <location>
        <begin position="51"/>
        <end position="72"/>
    </location>
</feature>
<dbReference type="Proteomes" id="UP001477672">
    <property type="component" value="Unassembled WGS sequence"/>
</dbReference>
<feature type="transmembrane region" description="Helical" evidence="7">
    <location>
        <begin position="109"/>
        <end position="125"/>
    </location>
</feature>
<comment type="caution">
    <text evidence="8">The sequence shown here is derived from an EMBL/GenBank/DDBJ whole genome shotgun (WGS) entry which is preliminary data.</text>
</comment>
<organism evidence="8 9">
    <name type="scientific">Ruthenibacterium intestinale</name>
    <dbReference type="NCBI Taxonomy" id="3133163"/>
    <lineage>
        <taxon>Bacteria</taxon>
        <taxon>Bacillati</taxon>
        <taxon>Bacillota</taxon>
        <taxon>Clostridia</taxon>
        <taxon>Eubacteriales</taxon>
        <taxon>Oscillospiraceae</taxon>
        <taxon>Ruthenibacterium</taxon>
    </lineage>
</organism>
<dbReference type="InterPro" id="IPR011701">
    <property type="entry name" value="MFS"/>
</dbReference>
<evidence type="ECO:0000256" key="3">
    <source>
        <dbReference type="ARBA" id="ARBA00022475"/>
    </source>
</evidence>
<keyword evidence="9" id="KW-1185">Reference proteome</keyword>
<feature type="transmembrane region" description="Helical" evidence="7">
    <location>
        <begin position="261"/>
        <end position="284"/>
    </location>
</feature>
<feature type="transmembrane region" description="Helical" evidence="7">
    <location>
        <begin position="146"/>
        <end position="170"/>
    </location>
</feature>
<evidence type="ECO:0000256" key="4">
    <source>
        <dbReference type="ARBA" id="ARBA00022692"/>
    </source>
</evidence>
<evidence type="ECO:0000256" key="7">
    <source>
        <dbReference type="SAM" id="Phobius"/>
    </source>
</evidence>
<dbReference type="RefSeq" id="WP_349214988.1">
    <property type="nucleotide sequence ID" value="NZ_JBBMFA010000059.1"/>
</dbReference>
<evidence type="ECO:0000313" key="8">
    <source>
        <dbReference type="EMBL" id="MEQ2519554.1"/>
    </source>
</evidence>
<keyword evidence="3" id="KW-1003">Cell membrane</keyword>
<proteinExistence type="predicted"/>
<evidence type="ECO:0000256" key="2">
    <source>
        <dbReference type="ARBA" id="ARBA00022448"/>
    </source>
</evidence>
<dbReference type="Pfam" id="PF07690">
    <property type="entry name" value="MFS_1"/>
    <property type="match status" value="1"/>
</dbReference>
<dbReference type="PANTHER" id="PTHR43266:SF9">
    <property type="entry name" value="PERMEASE, MAJOR FACILITATOR SUPERFAMILY-RELATED"/>
    <property type="match status" value="1"/>
</dbReference>
<dbReference type="SUPFAM" id="SSF103473">
    <property type="entry name" value="MFS general substrate transporter"/>
    <property type="match status" value="1"/>
</dbReference>
<evidence type="ECO:0000256" key="1">
    <source>
        <dbReference type="ARBA" id="ARBA00004651"/>
    </source>
</evidence>
<dbReference type="Gene3D" id="1.20.1250.20">
    <property type="entry name" value="MFS general substrate transporter like domains"/>
    <property type="match status" value="1"/>
</dbReference>
<reference evidence="8 9" key="1">
    <citation type="submission" date="2024-03" db="EMBL/GenBank/DDBJ databases">
        <title>Human intestinal bacterial collection.</title>
        <authorList>
            <person name="Pauvert C."/>
            <person name="Hitch T.C.A."/>
            <person name="Clavel T."/>
        </authorList>
    </citation>
    <scope>NUCLEOTIDE SEQUENCE [LARGE SCALE GENOMIC DNA]</scope>
    <source>
        <strain evidence="8 9">CLA-JM-H11</strain>
    </source>
</reference>
<protein>
    <submittedName>
        <fullName evidence="8">MFS transporter</fullName>
    </submittedName>
</protein>
<feature type="transmembrane region" description="Helical" evidence="7">
    <location>
        <begin position="176"/>
        <end position="195"/>
    </location>
</feature>
<evidence type="ECO:0000313" key="9">
    <source>
        <dbReference type="Proteomes" id="UP001477672"/>
    </source>
</evidence>